<feature type="compositionally biased region" description="Polar residues" evidence="1">
    <location>
        <begin position="494"/>
        <end position="508"/>
    </location>
</feature>
<organism evidence="3 4">
    <name type="scientific">Triparma retinervis</name>
    <dbReference type="NCBI Taxonomy" id="2557542"/>
    <lineage>
        <taxon>Eukaryota</taxon>
        <taxon>Sar</taxon>
        <taxon>Stramenopiles</taxon>
        <taxon>Ochrophyta</taxon>
        <taxon>Bolidophyceae</taxon>
        <taxon>Parmales</taxon>
        <taxon>Triparmaceae</taxon>
        <taxon>Triparma</taxon>
    </lineage>
</organism>
<dbReference type="Pfam" id="PF12257">
    <property type="entry name" value="IML1"/>
    <property type="match status" value="1"/>
</dbReference>
<feature type="region of interest" description="Disordered" evidence="1">
    <location>
        <begin position="233"/>
        <end position="252"/>
    </location>
</feature>
<name>A0A9W7F7G4_9STRA</name>
<feature type="compositionally biased region" description="Basic and acidic residues" evidence="1">
    <location>
        <begin position="458"/>
        <end position="472"/>
    </location>
</feature>
<evidence type="ECO:0000259" key="2">
    <source>
        <dbReference type="Pfam" id="PF12257"/>
    </source>
</evidence>
<reference evidence="3" key="1">
    <citation type="submission" date="2022-07" db="EMBL/GenBank/DDBJ databases">
        <title>Genome analysis of Parmales, a sister group of diatoms, reveals the evolutionary specialization of diatoms from phago-mixotrophs to photoautotrophs.</title>
        <authorList>
            <person name="Ban H."/>
            <person name="Sato S."/>
            <person name="Yoshikawa S."/>
            <person name="Kazumasa Y."/>
            <person name="Nakamura Y."/>
            <person name="Ichinomiya M."/>
            <person name="Saitoh K."/>
            <person name="Sato N."/>
            <person name="Blanc-Mathieu R."/>
            <person name="Endo H."/>
            <person name="Kuwata A."/>
            <person name="Ogata H."/>
        </authorList>
    </citation>
    <scope>NUCLEOTIDE SEQUENCE</scope>
</reference>
<sequence>MSSEMWDYSAVGYPEVNFDKFVGFMRKDKDKQKENGETLFEDDSSPTYSATVNTDVDGRTYEDHYYPVVENETRSDWGSLVVRVKRAFLSYPVSLKWTSSRNLSRLPSPATRGNLLEAINITLNVLQFHYMDRDFARTGNSIVVVSPGCGVFEVDKGLAGITRQRMMDCGVGSDVISLSLPPLHVTPFFVYNKVEEEQQVQGDKKLDDWKTFFECPHWLNVCFVDYDEGANGEAGDKGAGPAPPGNSEVDDLGEEWEDDRDFLEILAAVSPSRSQGGIPPTLLAIVGAPGVDGFDENNNYRREWGTPRSGGSSGGIARIGSNISGGMSSGRSSNHLRDLNSSIHSGGTRASDSNSASTTPTNSQPSSPYRSGSYGEPFLTSGASPSSPGNMHRAFREVSSQSGLSPSSFSGPHSFKNSSLLLPPPSITHTGTSGRSYQGNSFLNPKQQQQQQRAKKQREKEERKERDGEKRMGGIAIAVGKGRDAGKKMKKAVSTGQFSSLHNKSTSPRALDGLSRRPSGTSSRSRGKGKQPFKMNPFRKKDEIELLRRRTHNRRRWSHVFPQGIAEFKRHAFINWTSLCQPAILPLTTDFFPTEAVLREEFLESFYKLTLDSVDSTEYSSHSDLLLELILQRLSQDMQVVPSEALPPSRRRGIRHVLSMGHRIVDLSISHNEMDGKDEICVTIYRAKYASGEDREEVAYHYSVFNKAQERFVPNRQRFSKYGVEYNFNLLDVVICGTQDKEAAEKLRYRRVLFAIVPQEGEEIEVEEYEGKFKKLMDYLGNRAGEQMDIKFEDRGADGTGGPKGRRGRAFNKCVVLNLTGGGSSKKGRESEPGAGRSRYEWALMEYNPNFSPGRCFRISFHWLVAFAGRVETEVKALQRRCRSLGLTLHKFPETSISSNLFLHAFIAPPRIIIERGGAWIVSMLLSKETMFVDDGYRPTDYDIPGLPNFKFEARRGGKRVPARQLIHRSGDYFVRVLEDLGGRSAFFYINNRDKNVSHDLPTDYKDFKLVVKEYEKRFLSEEGVFRVNEEEEKASAKVL</sequence>
<dbReference type="GO" id="GO:1990130">
    <property type="term" value="C:GATOR1 complex"/>
    <property type="evidence" value="ECO:0007669"/>
    <property type="project" value="TreeGrafter"/>
</dbReference>
<dbReference type="Proteomes" id="UP001165082">
    <property type="component" value="Unassembled WGS sequence"/>
</dbReference>
<evidence type="ECO:0000313" key="3">
    <source>
        <dbReference type="EMBL" id="GMI03589.1"/>
    </source>
</evidence>
<dbReference type="GO" id="GO:0005096">
    <property type="term" value="F:GTPase activator activity"/>
    <property type="evidence" value="ECO:0007669"/>
    <property type="project" value="InterPro"/>
</dbReference>
<feature type="compositionally biased region" description="Low complexity" evidence="1">
    <location>
        <begin position="315"/>
        <end position="333"/>
    </location>
</feature>
<feature type="region of interest" description="Disordered" evidence="1">
    <location>
        <begin position="297"/>
        <end position="535"/>
    </location>
</feature>
<accession>A0A9W7F7G4</accession>
<feature type="compositionally biased region" description="Low complexity" evidence="1">
    <location>
        <begin position="350"/>
        <end position="368"/>
    </location>
</feature>
<evidence type="ECO:0000256" key="1">
    <source>
        <dbReference type="SAM" id="MobiDB-lite"/>
    </source>
</evidence>
<dbReference type="InterPro" id="IPR027244">
    <property type="entry name" value="IML1"/>
</dbReference>
<dbReference type="EMBL" id="BRXZ01000039">
    <property type="protein sequence ID" value="GMI03589.1"/>
    <property type="molecule type" value="Genomic_DNA"/>
</dbReference>
<feature type="compositionally biased region" description="Low complexity" evidence="1">
    <location>
        <begin position="399"/>
        <end position="415"/>
    </location>
</feature>
<gene>
    <name evidence="3" type="ORF">TrRE_jg8621</name>
</gene>
<dbReference type="GO" id="GO:1904262">
    <property type="term" value="P:negative regulation of TORC1 signaling"/>
    <property type="evidence" value="ECO:0007669"/>
    <property type="project" value="TreeGrafter"/>
</dbReference>
<dbReference type="PANTHER" id="PTHR13179:SF8">
    <property type="entry name" value="GATOR COMPLEX PROTEIN DEPDC5"/>
    <property type="match status" value="1"/>
</dbReference>
<dbReference type="PANTHER" id="PTHR13179">
    <property type="entry name" value="DEP DOMAIN CONTAINING PROTEIN 5"/>
    <property type="match status" value="1"/>
</dbReference>
<dbReference type="InterPro" id="IPR048255">
    <property type="entry name" value="IML1_N"/>
</dbReference>
<protein>
    <recommendedName>
        <fullName evidence="2">Vacuolar membrane-associated protein Iml1 N-terminal domain-containing protein</fullName>
    </recommendedName>
</protein>
<comment type="caution">
    <text evidence="3">The sequence shown here is derived from an EMBL/GenBank/DDBJ whole genome shotgun (WGS) entry which is preliminary data.</text>
</comment>
<proteinExistence type="predicted"/>
<feature type="compositionally biased region" description="Polar residues" evidence="1">
    <location>
        <begin position="427"/>
        <end position="445"/>
    </location>
</feature>
<keyword evidence="4" id="KW-1185">Reference proteome</keyword>
<dbReference type="GO" id="GO:0010508">
    <property type="term" value="P:positive regulation of autophagy"/>
    <property type="evidence" value="ECO:0007669"/>
    <property type="project" value="TreeGrafter"/>
</dbReference>
<evidence type="ECO:0000313" key="4">
    <source>
        <dbReference type="Proteomes" id="UP001165082"/>
    </source>
</evidence>
<dbReference type="OrthoDB" id="39497at2759"/>
<feature type="region of interest" description="Disordered" evidence="1">
    <location>
        <begin position="33"/>
        <end position="53"/>
    </location>
</feature>
<dbReference type="AlphaFoldDB" id="A0A9W7F7G4"/>
<feature type="domain" description="Vacuolar membrane-associated protein Iml1 N-terminal" evidence="2">
    <location>
        <begin position="1"/>
        <end position="191"/>
    </location>
</feature>